<comment type="caution">
    <text evidence="3">The sequence shown here is derived from an EMBL/GenBank/DDBJ whole genome shotgun (WGS) entry which is preliminary data.</text>
</comment>
<sequence length="191" mass="21847">MKYGLGDNKWLSVYLNHHFLARMRSTQRSESMHKKGRRAPPAAVCTKSTASLAKRERESNAAYFNTVIPCATKFLIEAQFQHVYTHKKFKEVQAQFREKVNHITRSTHSALGYTVCEVVEQVSNSTFNKFAITYERVSAEELTAILQCAYDNAMVEMQEYKTKSKGKCSLSHEDASLEDTNELQSPPRVRT</sequence>
<dbReference type="AlphaFoldDB" id="A0A444Y214"/>
<comment type="similarity">
    <text evidence="1">Belongs to the FHY3/FAR1 family.</text>
</comment>
<dbReference type="InterPro" id="IPR031052">
    <property type="entry name" value="FHY3/FAR1"/>
</dbReference>
<evidence type="ECO:0000256" key="1">
    <source>
        <dbReference type="RuleBase" id="RU367018"/>
    </source>
</evidence>
<keyword evidence="1" id="KW-0862">Zinc</keyword>
<dbReference type="PANTHER" id="PTHR31669">
    <property type="entry name" value="PROTEIN FAR1-RELATED SEQUENCE 10-RELATED"/>
    <property type="match status" value="1"/>
</dbReference>
<keyword evidence="1" id="KW-0539">Nucleus</keyword>
<keyword evidence="1" id="KW-0863">Zinc-finger</keyword>
<feature type="region of interest" description="Disordered" evidence="2">
    <location>
        <begin position="171"/>
        <end position="191"/>
    </location>
</feature>
<keyword evidence="4" id="KW-1185">Reference proteome</keyword>
<dbReference type="EMBL" id="SDMP01000018">
    <property type="protein sequence ID" value="RYQ95963.1"/>
    <property type="molecule type" value="Genomic_DNA"/>
</dbReference>
<protein>
    <recommendedName>
        <fullName evidence="1">Protein FAR1-RELATED SEQUENCE</fullName>
    </recommendedName>
</protein>
<organism evidence="3 4">
    <name type="scientific">Arachis hypogaea</name>
    <name type="common">Peanut</name>
    <dbReference type="NCBI Taxonomy" id="3818"/>
    <lineage>
        <taxon>Eukaryota</taxon>
        <taxon>Viridiplantae</taxon>
        <taxon>Streptophyta</taxon>
        <taxon>Embryophyta</taxon>
        <taxon>Tracheophyta</taxon>
        <taxon>Spermatophyta</taxon>
        <taxon>Magnoliopsida</taxon>
        <taxon>eudicotyledons</taxon>
        <taxon>Gunneridae</taxon>
        <taxon>Pentapetalae</taxon>
        <taxon>rosids</taxon>
        <taxon>fabids</taxon>
        <taxon>Fabales</taxon>
        <taxon>Fabaceae</taxon>
        <taxon>Papilionoideae</taxon>
        <taxon>50 kb inversion clade</taxon>
        <taxon>dalbergioids sensu lato</taxon>
        <taxon>Dalbergieae</taxon>
        <taxon>Pterocarpus clade</taxon>
        <taxon>Arachis</taxon>
    </lineage>
</organism>
<keyword evidence="1" id="KW-0479">Metal-binding</keyword>
<name>A0A444Y214_ARAHY</name>
<evidence type="ECO:0000313" key="4">
    <source>
        <dbReference type="Proteomes" id="UP000289738"/>
    </source>
</evidence>
<gene>
    <name evidence="3" type="ORF">Ahy_B08g091370</name>
</gene>
<dbReference type="PANTHER" id="PTHR31669:SF283">
    <property type="entry name" value="PROTEIN FAR1-RELATED SEQUENCE"/>
    <property type="match status" value="1"/>
</dbReference>
<evidence type="ECO:0000313" key="3">
    <source>
        <dbReference type="EMBL" id="RYQ95963.1"/>
    </source>
</evidence>
<reference evidence="3 4" key="1">
    <citation type="submission" date="2019-01" db="EMBL/GenBank/DDBJ databases">
        <title>Sequencing of cultivated peanut Arachis hypogaea provides insights into genome evolution and oil improvement.</title>
        <authorList>
            <person name="Chen X."/>
        </authorList>
    </citation>
    <scope>NUCLEOTIDE SEQUENCE [LARGE SCALE GENOMIC DNA]</scope>
    <source>
        <strain evidence="4">cv. Fuhuasheng</strain>
        <tissue evidence="3">Leaves</tissue>
    </source>
</reference>
<dbReference type="Proteomes" id="UP000289738">
    <property type="component" value="Chromosome B08"/>
</dbReference>
<comment type="function">
    <text evidence="1">Putative transcription activator involved in regulating light control of development.</text>
</comment>
<accession>A0A444Y214</accession>
<dbReference type="GO" id="GO:0008270">
    <property type="term" value="F:zinc ion binding"/>
    <property type="evidence" value="ECO:0007669"/>
    <property type="project" value="UniProtKB-UniRule"/>
</dbReference>
<proteinExistence type="inferred from homology"/>
<evidence type="ECO:0000256" key="2">
    <source>
        <dbReference type="SAM" id="MobiDB-lite"/>
    </source>
</evidence>
<dbReference type="GO" id="GO:0006355">
    <property type="term" value="P:regulation of DNA-templated transcription"/>
    <property type="evidence" value="ECO:0007669"/>
    <property type="project" value="UniProtKB-UniRule"/>
</dbReference>
<dbReference type="GO" id="GO:0005634">
    <property type="term" value="C:nucleus"/>
    <property type="evidence" value="ECO:0007669"/>
    <property type="project" value="UniProtKB-SubCell"/>
</dbReference>
<comment type="subcellular location">
    <subcellularLocation>
        <location evidence="1">Nucleus</location>
    </subcellularLocation>
</comment>